<proteinExistence type="predicted"/>
<dbReference type="Pfam" id="PF13639">
    <property type="entry name" value="zf-RING_2"/>
    <property type="match status" value="1"/>
</dbReference>
<sequence length="223" mass="24586">MGLFRVCAIVLLVLLGTSLETIIPEFPEGTGFCKSISGLRNQELKSLEGEETSINPLAPGCEGTHSSGHDWEGTCDCHPELGMDLATSSSSLRELSKLSEEENKITTPIPEIDNCAICMEKIIKPDDANVIYEWTGCKHEYHMSCIQPLLVPGGRCPKCRGKLSVTLSARILHVGFSIINFMKLLWSQFDLNSEFGCLLCTFAFSFMSFILLDFLGKIVPFLA</sequence>
<dbReference type="Proteomes" id="UP000324748">
    <property type="component" value="Unassembled WGS sequence"/>
</dbReference>
<dbReference type="AlphaFoldDB" id="A0A5B0QMS3"/>
<accession>A0A5B0QMS3</accession>
<dbReference type="InterPro" id="IPR001841">
    <property type="entry name" value="Znf_RING"/>
</dbReference>
<dbReference type="GO" id="GO:0008270">
    <property type="term" value="F:zinc ion binding"/>
    <property type="evidence" value="ECO:0007669"/>
    <property type="project" value="UniProtKB-KW"/>
</dbReference>
<comment type="caution">
    <text evidence="4">The sequence shown here is derived from an EMBL/GenBank/DDBJ whole genome shotgun (WGS) entry which is preliminary data.</text>
</comment>
<gene>
    <name evidence="4" type="ORF">PGT21_014228</name>
</gene>
<feature type="signal peptide" evidence="2">
    <location>
        <begin position="1"/>
        <end position="18"/>
    </location>
</feature>
<evidence type="ECO:0000256" key="2">
    <source>
        <dbReference type="SAM" id="SignalP"/>
    </source>
</evidence>
<dbReference type="SUPFAM" id="SSF57850">
    <property type="entry name" value="RING/U-box"/>
    <property type="match status" value="1"/>
</dbReference>
<keyword evidence="2" id="KW-0732">Signal</keyword>
<dbReference type="Gene3D" id="3.30.40.10">
    <property type="entry name" value="Zinc/RING finger domain, C3HC4 (zinc finger)"/>
    <property type="match status" value="1"/>
</dbReference>
<name>A0A5B0QMS3_PUCGR</name>
<feature type="chain" id="PRO_5022807188" description="RING-type domain-containing protein" evidence="2">
    <location>
        <begin position="19"/>
        <end position="223"/>
    </location>
</feature>
<feature type="domain" description="RING-type" evidence="3">
    <location>
        <begin position="115"/>
        <end position="160"/>
    </location>
</feature>
<evidence type="ECO:0000256" key="1">
    <source>
        <dbReference type="PROSITE-ProRule" id="PRU00175"/>
    </source>
</evidence>
<keyword evidence="1" id="KW-0862">Zinc</keyword>
<keyword evidence="5" id="KW-1185">Reference proteome</keyword>
<evidence type="ECO:0000313" key="5">
    <source>
        <dbReference type="Proteomes" id="UP000324748"/>
    </source>
</evidence>
<evidence type="ECO:0000259" key="3">
    <source>
        <dbReference type="PROSITE" id="PS50089"/>
    </source>
</evidence>
<evidence type="ECO:0000313" key="4">
    <source>
        <dbReference type="EMBL" id="KAA1114577.1"/>
    </source>
</evidence>
<organism evidence="4 5">
    <name type="scientific">Puccinia graminis f. sp. tritici</name>
    <dbReference type="NCBI Taxonomy" id="56615"/>
    <lineage>
        <taxon>Eukaryota</taxon>
        <taxon>Fungi</taxon>
        <taxon>Dikarya</taxon>
        <taxon>Basidiomycota</taxon>
        <taxon>Pucciniomycotina</taxon>
        <taxon>Pucciniomycetes</taxon>
        <taxon>Pucciniales</taxon>
        <taxon>Pucciniaceae</taxon>
        <taxon>Puccinia</taxon>
    </lineage>
</organism>
<reference evidence="4 5" key="1">
    <citation type="submission" date="2019-05" db="EMBL/GenBank/DDBJ databases">
        <title>Emergence of the Ug99 lineage of the wheat stem rust pathogen through somatic hybridization.</title>
        <authorList>
            <person name="Li F."/>
            <person name="Upadhyaya N.M."/>
            <person name="Sperschneider J."/>
            <person name="Matny O."/>
            <person name="Nguyen-Phuc H."/>
            <person name="Mago R."/>
            <person name="Raley C."/>
            <person name="Miller M.E."/>
            <person name="Silverstein K.A.T."/>
            <person name="Henningsen E."/>
            <person name="Hirsch C.D."/>
            <person name="Visser B."/>
            <person name="Pretorius Z.A."/>
            <person name="Steffenson B.J."/>
            <person name="Schwessinger B."/>
            <person name="Dodds P.N."/>
            <person name="Figueroa M."/>
        </authorList>
    </citation>
    <scope>NUCLEOTIDE SEQUENCE [LARGE SCALE GENOMIC DNA]</scope>
    <source>
        <strain evidence="4">21-0</strain>
    </source>
</reference>
<dbReference type="PROSITE" id="PS50089">
    <property type="entry name" value="ZF_RING_2"/>
    <property type="match status" value="1"/>
</dbReference>
<dbReference type="OrthoDB" id="8062037at2759"/>
<dbReference type="SMART" id="SM00184">
    <property type="entry name" value="RING"/>
    <property type="match status" value="1"/>
</dbReference>
<keyword evidence="1" id="KW-0863">Zinc-finger</keyword>
<keyword evidence="1" id="KW-0479">Metal-binding</keyword>
<dbReference type="InterPro" id="IPR013083">
    <property type="entry name" value="Znf_RING/FYVE/PHD"/>
</dbReference>
<dbReference type="EMBL" id="VSWC01000014">
    <property type="protein sequence ID" value="KAA1114577.1"/>
    <property type="molecule type" value="Genomic_DNA"/>
</dbReference>
<protein>
    <recommendedName>
        <fullName evidence="3">RING-type domain-containing protein</fullName>
    </recommendedName>
</protein>